<keyword evidence="3" id="KW-1185">Reference proteome</keyword>
<name>A0A8J4V5R8_9MYCE</name>
<gene>
    <name evidence="2" type="ORF">CYY_000357</name>
</gene>
<dbReference type="OrthoDB" id="525068at2759"/>
<dbReference type="InterPro" id="IPR008011">
    <property type="entry name" value="Complex1_LYR_dom"/>
</dbReference>
<dbReference type="EMBL" id="AJWJ01000006">
    <property type="protein sequence ID" value="KAF2078373.1"/>
    <property type="molecule type" value="Genomic_DNA"/>
</dbReference>
<dbReference type="Proteomes" id="UP000695562">
    <property type="component" value="Unassembled WGS sequence"/>
</dbReference>
<reference evidence="2" key="1">
    <citation type="submission" date="2020-01" db="EMBL/GenBank/DDBJ databases">
        <title>Development of genomics and gene disruption for Polysphondylium violaceum indicates a role for the polyketide synthase stlB in stalk morphogenesis.</title>
        <authorList>
            <person name="Narita B."/>
            <person name="Kawabe Y."/>
            <person name="Kin K."/>
            <person name="Saito T."/>
            <person name="Gibbs R."/>
            <person name="Kuspa A."/>
            <person name="Muzny D."/>
            <person name="Queller D."/>
            <person name="Richards S."/>
            <person name="Strassman J."/>
            <person name="Sucgang R."/>
            <person name="Worley K."/>
            <person name="Schaap P."/>
        </authorList>
    </citation>
    <scope>NUCLEOTIDE SEQUENCE</scope>
    <source>
        <strain evidence="2">QSvi11</strain>
    </source>
</reference>
<organism evidence="2 3">
    <name type="scientific">Polysphondylium violaceum</name>
    <dbReference type="NCBI Taxonomy" id="133409"/>
    <lineage>
        <taxon>Eukaryota</taxon>
        <taxon>Amoebozoa</taxon>
        <taxon>Evosea</taxon>
        <taxon>Eumycetozoa</taxon>
        <taxon>Dictyostelia</taxon>
        <taxon>Dictyosteliales</taxon>
        <taxon>Dictyosteliaceae</taxon>
        <taxon>Polysphondylium</taxon>
    </lineage>
</organism>
<evidence type="ECO:0000259" key="1">
    <source>
        <dbReference type="Pfam" id="PF05347"/>
    </source>
</evidence>
<protein>
    <recommendedName>
        <fullName evidence="1">Complex 1 LYR protein domain-containing protein</fullName>
    </recommendedName>
</protein>
<evidence type="ECO:0000313" key="3">
    <source>
        <dbReference type="Proteomes" id="UP000695562"/>
    </source>
</evidence>
<accession>A0A8J4V5R8</accession>
<proteinExistence type="predicted"/>
<evidence type="ECO:0000313" key="2">
    <source>
        <dbReference type="EMBL" id="KAF2078373.1"/>
    </source>
</evidence>
<feature type="domain" description="Complex 1 LYR protein" evidence="1">
    <location>
        <begin position="9"/>
        <end position="64"/>
    </location>
</feature>
<dbReference type="AlphaFoldDB" id="A0A8J4V5R8"/>
<comment type="caution">
    <text evidence="2">The sequence shown here is derived from an EMBL/GenBank/DDBJ whole genome shotgun (WGS) entry which is preliminary data.</text>
</comment>
<dbReference type="Pfam" id="PF05347">
    <property type="entry name" value="Complex1_LYR"/>
    <property type="match status" value="1"/>
</dbReference>
<sequence length="130" mass="15619">MTAVTNKQVVLSLYRDLIFYTKLITNQSDRIDKLNFIKNSFRQNKQLQNENKINDLIKDGQKKLSFLKMTTPRPAGKTMKISGTFKFENGVWTEGHEEQKKKRQYKDQGLDIMDYRRHIHLLRRQHFMDR</sequence>